<keyword evidence="5" id="KW-0482">Metalloprotease</keyword>
<evidence type="ECO:0000256" key="5">
    <source>
        <dbReference type="ARBA" id="ARBA00023049"/>
    </source>
</evidence>
<dbReference type="Proteomes" id="UP000316726">
    <property type="component" value="Chromosome 3"/>
</dbReference>
<dbReference type="InterPro" id="IPR007863">
    <property type="entry name" value="Peptidase_M16_C"/>
</dbReference>
<evidence type="ECO:0000313" key="10">
    <source>
        <dbReference type="Proteomes" id="UP000316726"/>
    </source>
</evidence>
<keyword evidence="3" id="KW-0378">Hydrolase</keyword>
<dbReference type="InterPro" id="IPR050626">
    <property type="entry name" value="Peptidase_M16"/>
</dbReference>
<dbReference type="Gene3D" id="3.30.830.10">
    <property type="entry name" value="Metalloenzyme, LuxS/M16 peptidase-like"/>
    <property type="match status" value="4"/>
</dbReference>
<dbReference type="Pfam" id="PF00675">
    <property type="entry name" value="Peptidase_M16"/>
    <property type="match status" value="1"/>
</dbReference>
<evidence type="ECO:0000256" key="2">
    <source>
        <dbReference type="ARBA" id="ARBA00022670"/>
    </source>
</evidence>
<dbReference type="GO" id="GO:0008237">
    <property type="term" value="F:metallopeptidase activity"/>
    <property type="evidence" value="ECO:0007669"/>
    <property type="project" value="UniProtKB-KW"/>
</dbReference>
<dbReference type="GO" id="GO:0046872">
    <property type="term" value="F:metal ion binding"/>
    <property type="evidence" value="ECO:0007669"/>
    <property type="project" value="InterPro"/>
</dbReference>
<feature type="domain" description="Peptidase M16 C-terminal" evidence="8">
    <location>
        <begin position="309"/>
        <end position="526"/>
    </location>
</feature>
<dbReference type="EMBL" id="CP031036">
    <property type="protein sequence ID" value="QDZ19801.1"/>
    <property type="molecule type" value="Genomic_DNA"/>
</dbReference>
<evidence type="ECO:0000256" key="1">
    <source>
        <dbReference type="ARBA" id="ARBA00007261"/>
    </source>
</evidence>
<feature type="compositionally biased region" description="Low complexity" evidence="6">
    <location>
        <begin position="13"/>
        <end position="24"/>
    </location>
</feature>
<keyword evidence="10" id="KW-1185">Reference proteome</keyword>
<name>A0A5B8MHP5_9CHLO</name>
<dbReference type="PANTHER" id="PTHR43690">
    <property type="entry name" value="NARDILYSIN"/>
    <property type="match status" value="1"/>
</dbReference>
<feature type="compositionally biased region" description="Low complexity" evidence="6">
    <location>
        <begin position="1026"/>
        <end position="1035"/>
    </location>
</feature>
<keyword evidence="4" id="KW-0862">Zinc</keyword>
<proteinExistence type="inferred from homology"/>
<dbReference type="AlphaFoldDB" id="A0A5B8MHP5"/>
<dbReference type="InterPro" id="IPR011249">
    <property type="entry name" value="Metalloenz_LuxS/M16"/>
</dbReference>
<evidence type="ECO:0000256" key="3">
    <source>
        <dbReference type="ARBA" id="ARBA00022801"/>
    </source>
</evidence>
<feature type="domain" description="Peptidase M16 C-terminal" evidence="8">
    <location>
        <begin position="940"/>
        <end position="1140"/>
    </location>
</feature>
<reference evidence="9 10" key="1">
    <citation type="submission" date="2018-07" db="EMBL/GenBank/DDBJ databases">
        <title>The complete nuclear genome of the prasinophyte Chloropicon primus (CCMP1205).</title>
        <authorList>
            <person name="Pombert J.-F."/>
            <person name="Otis C."/>
            <person name="Turmel M."/>
            <person name="Lemieux C."/>
        </authorList>
    </citation>
    <scope>NUCLEOTIDE SEQUENCE [LARGE SCALE GENOMIC DNA]</scope>
    <source>
        <strain evidence="9 10">CCMP1205</strain>
    </source>
</reference>
<dbReference type="STRING" id="1764295.A0A5B8MHP5"/>
<evidence type="ECO:0000256" key="4">
    <source>
        <dbReference type="ARBA" id="ARBA00022833"/>
    </source>
</evidence>
<dbReference type="Pfam" id="PF05193">
    <property type="entry name" value="Peptidase_M16_C"/>
    <property type="match status" value="2"/>
</dbReference>
<organism evidence="9 10">
    <name type="scientific">Chloropicon primus</name>
    <dbReference type="NCBI Taxonomy" id="1764295"/>
    <lineage>
        <taxon>Eukaryota</taxon>
        <taxon>Viridiplantae</taxon>
        <taxon>Chlorophyta</taxon>
        <taxon>Chloropicophyceae</taxon>
        <taxon>Chloropicales</taxon>
        <taxon>Chloropicaceae</taxon>
        <taxon>Chloropicon</taxon>
    </lineage>
</organism>
<gene>
    <name evidence="9" type="ORF">A3770_03p23190</name>
</gene>
<dbReference type="InterPro" id="IPR011765">
    <property type="entry name" value="Pept_M16_N"/>
</dbReference>
<evidence type="ECO:0000259" key="8">
    <source>
        <dbReference type="Pfam" id="PF05193"/>
    </source>
</evidence>
<evidence type="ECO:0000259" key="7">
    <source>
        <dbReference type="Pfam" id="PF00675"/>
    </source>
</evidence>
<dbReference type="PANTHER" id="PTHR43690:SF33">
    <property type="entry name" value="STROMAL PROCESSING PEPTIDASE, CHLOROPLASTIC"/>
    <property type="match status" value="1"/>
</dbReference>
<comment type="similarity">
    <text evidence="1">Belongs to the peptidase M16 family.</text>
</comment>
<accession>A0A5B8MHP5</accession>
<dbReference type="GO" id="GO:0006508">
    <property type="term" value="P:proteolysis"/>
    <property type="evidence" value="ECO:0007669"/>
    <property type="project" value="UniProtKB-KW"/>
</dbReference>
<evidence type="ECO:0000313" key="9">
    <source>
        <dbReference type="EMBL" id="QDZ19801.1"/>
    </source>
</evidence>
<protein>
    <submittedName>
        <fullName evidence="9">Metallopeptidase</fullName>
    </submittedName>
</protein>
<sequence>MRVVSTKGSVSVASPRLGRASAGRARQRGPRGTLQGLRRKCPVTTSRAARTTTTRKAGSKYEGVVCAAKGLSSARAGCMRGSSARPLASAGGGSMRRKVRVSIPIYGKLGGGSGRTESQKLGAVTSPNESLLEQELPEHPMLHRGILKSNGLRYVVLPNKVPPQRFEAHLEIHVGSVDENERQQGLAHLVEHVTFLGSRKRESLLGTGTRSNAYTDFHHTVFHVHAPNTNSTNGKAMLPQVLSALREIAFEPDLLPSRLEKERRAVLAEMQMMNTIDYRVDVQLLTYLHEENALGCRFPIGLEEQIKQWTREDLIEFHDKWYFPANATLYVVGDFSSTEEVERLIEEKFSDIPPKMVGEQAAVPASRHQVRPPVRHAYGNLDKDAKAYFMNDAEGEGLSITSPNTVKPSIFRHPLLHEFSINMFCKLPVMRVRNLNDLKRSFIGRIVLSVLKFRLNSHFASDEELKITSFDLDFSDSGREGCTVTTLTVTAEPQHWKEAVQLAVNEVRRMKEFGITKSEYKHYCEALLRDSRQLSEQAGTVPSIDNLDFVMESDALGHVVMDQKQSHEALESVVDSIELEEVNSYARSILSYISDFGNEEEMMAAEDKDLFAEDMGPTKATSIVTCIPAYVDKDGGSIASGQSHQRGQNSMGQMDHEELEAILEQGGDIPVPDEESKIDIPENAVEFNLDADEIASAISEVRSMPLEPVEDFEVPDNLISDEELDGLVQNVQPTFVPLQGQQHVNSSPDPITGIVQKKLSNGVAVNYCKTDNEPQAAMIRVVASGGRGVEKAMAASSGLGAVALGTRALSEVGAIGKWERQQVELFCVSNLIHFVLETTEEFVVLDFHFASTGGGIRAVMEMIHLLLQSPRWDEASLTRAKQAYRAHYSSLGKSLERATLNNALTAMVGKGCCFLDPVPEELDAVTLEGAAEVLMAQLVSENLEVNVVGDFDQGELDDTILKLLGTLPRQSVDWSKWVDHNIDFVRGSLEANNTKFLLADSDERACAYVIGPAPYRWQDISGSDGGDSSSPSGEGLLDFLSSSPEERQEHPLFMSVSLSLMAEIINSRLFTTVRDSLGLTYDVSFELQLLDRMKKSWFSVSVTSTPAKIDDALDASLHVLRELTSRRVSQQELERARRTLLARHETDLKDNSYLIGLLTHLQCDTVPRKDIKCLQELTSVYNAATVSDIYEAYNRLGLSDQEIYTCTGVSGESLEEGDPEKQKQLEAAAAIAQASQNGNLFEAIRIALENGMN</sequence>
<feature type="domain" description="Peptidase M16 N-terminal" evidence="7">
    <location>
        <begin position="154"/>
        <end position="277"/>
    </location>
</feature>
<feature type="region of interest" description="Disordered" evidence="6">
    <location>
        <begin position="1"/>
        <end position="36"/>
    </location>
</feature>
<dbReference type="OrthoDB" id="952271at2759"/>
<feature type="compositionally biased region" description="Polar residues" evidence="6">
    <location>
        <begin position="1"/>
        <end position="12"/>
    </location>
</feature>
<keyword evidence="2" id="KW-0645">Protease</keyword>
<dbReference type="SUPFAM" id="SSF63411">
    <property type="entry name" value="LuxS/MPP-like metallohydrolase"/>
    <property type="match status" value="3"/>
</dbReference>
<feature type="region of interest" description="Disordered" evidence="6">
    <location>
        <begin position="1020"/>
        <end position="1039"/>
    </location>
</feature>
<evidence type="ECO:0000256" key="6">
    <source>
        <dbReference type="SAM" id="MobiDB-lite"/>
    </source>
</evidence>